<evidence type="ECO:0000259" key="1">
    <source>
        <dbReference type="Pfam" id="PF04324"/>
    </source>
</evidence>
<dbReference type="InterPro" id="IPR041854">
    <property type="entry name" value="BFD-like_2Fe2S-bd_dom_sf"/>
</dbReference>
<sequence>DYFKKTEQYDRVVTDGAKVIDAVLKVTDHDIEEAVLSGADSLEKVQEKTKVGLGDPTCLPEVEQLIRFYREKYFGI</sequence>
<gene>
    <name evidence="2" type="ORF">COX77_02335</name>
</gene>
<protein>
    <submittedName>
        <fullName evidence="2">Iron-sulfur cluster assembly scaffold protein</fullName>
    </submittedName>
</protein>
<comment type="caution">
    <text evidence="2">The sequence shown here is derived from an EMBL/GenBank/DDBJ whole genome shotgun (WGS) entry which is preliminary data.</text>
</comment>
<accession>A0A2M7VF18</accession>
<organism evidence="2 3">
    <name type="scientific">Candidatus Komeilibacteria bacterium CG_4_10_14_0_2_um_filter_37_10</name>
    <dbReference type="NCBI Taxonomy" id="1974470"/>
    <lineage>
        <taxon>Bacteria</taxon>
        <taxon>Candidatus Komeiliibacteriota</taxon>
    </lineage>
</organism>
<dbReference type="EMBL" id="PFPO01000045">
    <property type="protein sequence ID" value="PIZ99163.1"/>
    <property type="molecule type" value="Genomic_DNA"/>
</dbReference>
<name>A0A2M7VF18_9BACT</name>
<reference evidence="3" key="1">
    <citation type="submission" date="2017-09" db="EMBL/GenBank/DDBJ databases">
        <title>Depth-based differentiation of microbial function through sediment-hosted aquifers and enrichment of novel symbionts in the deep terrestrial subsurface.</title>
        <authorList>
            <person name="Probst A.J."/>
            <person name="Ladd B."/>
            <person name="Jarett J.K."/>
            <person name="Geller-Mcgrath D.E."/>
            <person name="Sieber C.M.K."/>
            <person name="Emerson J.B."/>
            <person name="Anantharaman K."/>
            <person name="Thomas B.C."/>
            <person name="Malmstrom R."/>
            <person name="Stieglmeier M."/>
            <person name="Klingl A."/>
            <person name="Woyke T."/>
            <person name="Ryan C.M."/>
            <person name="Banfield J.F."/>
        </authorList>
    </citation>
    <scope>NUCLEOTIDE SEQUENCE [LARGE SCALE GENOMIC DNA]</scope>
</reference>
<proteinExistence type="predicted"/>
<evidence type="ECO:0000313" key="2">
    <source>
        <dbReference type="EMBL" id="PIZ99163.1"/>
    </source>
</evidence>
<dbReference type="Gene3D" id="1.10.10.1100">
    <property type="entry name" value="BFD-like [2Fe-2S]-binding domain"/>
    <property type="match status" value="1"/>
</dbReference>
<feature type="non-terminal residue" evidence="2">
    <location>
        <position position="1"/>
    </location>
</feature>
<evidence type="ECO:0000313" key="3">
    <source>
        <dbReference type="Proteomes" id="UP000230405"/>
    </source>
</evidence>
<dbReference type="AlphaFoldDB" id="A0A2M7VF18"/>
<feature type="domain" description="BFD-like [2Fe-2S]-binding" evidence="1">
    <location>
        <begin position="25"/>
        <end position="66"/>
    </location>
</feature>
<dbReference type="InterPro" id="IPR007419">
    <property type="entry name" value="BFD-like_2Fe2S-bd_dom"/>
</dbReference>
<dbReference type="Proteomes" id="UP000230405">
    <property type="component" value="Unassembled WGS sequence"/>
</dbReference>
<dbReference type="Pfam" id="PF04324">
    <property type="entry name" value="Fer2_BFD"/>
    <property type="match status" value="1"/>
</dbReference>